<evidence type="ECO:0000259" key="1">
    <source>
        <dbReference type="Pfam" id="PF03795"/>
    </source>
</evidence>
<dbReference type="SUPFAM" id="SSF54909">
    <property type="entry name" value="Dimeric alpha+beta barrel"/>
    <property type="match status" value="1"/>
</dbReference>
<gene>
    <name evidence="2" type="ORF">UFOPK2579_00437</name>
</gene>
<dbReference type="InterPro" id="IPR005545">
    <property type="entry name" value="YCII"/>
</dbReference>
<dbReference type="AlphaFoldDB" id="A0A6J6P496"/>
<protein>
    <submittedName>
        <fullName evidence="2">Unannotated protein</fullName>
    </submittedName>
</protein>
<name>A0A6J6P496_9ZZZZ</name>
<evidence type="ECO:0000313" key="2">
    <source>
        <dbReference type="EMBL" id="CAB4691458.1"/>
    </source>
</evidence>
<dbReference type="Pfam" id="PF03795">
    <property type="entry name" value="YCII"/>
    <property type="match status" value="1"/>
</dbReference>
<accession>A0A6J6P496</accession>
<dbReference type="Gene3D" id="3.30.70.1060">
    <property type="entry name" value="Dimeric alpha+beta barrel"/>
    <property type="match status" value="1"/>
</dbReference>
<feature type="domain" description="YCII-related" evidence="1">
    <location>
        <begin position="12"/>
        <end position="81"/>
    </location>
</feature>
<dbReference type="InterPro" id="IPR011008">
    <property type="entry name" value="Dimeric_a/b-barrel"/>
</dbReference>
<dbReference type="EMBL" id="CAEZXR010000034">
    <property type="protein sequence ID" value="CAB4691458.1"/>
    <property type="molecule type" value="Genomic_DNA"/>
</dbReference>
<sequence length="93" mass="10047">MPYYAATYEFVADAAAIEAARPGHRDWLSHQPALRLSGPDDANGALLIWEASDAAEVEALLDEDPYTPAGVIAARRVVGWRPILGSWSTQLAL</sequence>
<reference evidence="2" key="1">
    <citation type="submission" date="2020-05" db="EMBL/GenBank/DDBJ databases">
        <authorList>
            <person name="Chiriac C."/>
            <person name="Salcher M."/>
            <person name="Ghai R."/>
            <person name="Kavagutti S V."/>
        </authorList>
    </citation>
    <scope>NUCLEOTIDE SEQUENCE</scope>
</reference>
<proteinExistence type="predicted"/>
<organism evidence="2">
    <name type="scientific">freshwater metagenome</name>
    <dbReference type="NCBI Taxonomy" id="449393"/>
    <lineage>
        <taxon>unclassified sequences</taxon>
        <taxon>metagenomes</taxon>
        <taxon>ecological metagenomes</taxon>
    </lineage>
</organism>